<dbReference type="InterPro" id="IPR037818">
    <property type="entry name" value="TAF8"/>
</dbReference>
<evidence type="ECO:0000256" key="6">
    <source>
        <dbReference type="ARBA" id="ARBA00023242"/>
    </source>
</evidence>
<evidence type="ECO:0000256" key="4">
    <source>
        <dbReference type="ARBA" id="ARBA00023015"/>
    </source>
</evidence>
<comment type="subcellular location">
    <subcellularLocation>
        <location evidence="1">Nucleus</location>
    </subcellularLocation>
</comment>
<evidence type="ECO:0000313" key="8">
    <source>
        <dbReference type="Proteomes" id="UP000887566"/>
    </source>
</evidence>
<dbReference type="Pfam" id="PF07524">
    <property type="entry name" value="Bromo_TP"/>
    <property type="match status" value="1"/>
</dbReference>
<feature type="domain" description="Bromodomain associated" evidence="7">
    <location>
        <begin position="4"/>
        <end position="80"/>
    </location>
</feature>
<dbReference type="Proteomes" id="UP000887566">
    <property type="component" value="Unplaced"/>
</dbReference>
<dbReference type="PANTHER" id="PTHR46469">
    <property type="entry name" value="TRANSCRIPTION INITIATION FACTOR TFIID SUBUNIT 8"/>
    <property type="match status" value="1"/>
</dbReference>
<dbReference type="GO" id="GO:0046982">
    <property type="term" value="F:protein heterodimerization activity"/>
    <property type="evidence" value="ECO:0007669"/>
    <property type="project" value="InterPro"/>
</dbReference>
<dbReference type="Pfam" id="PF10406">
    <property type="entry name" value="TAF8_C"/>
    <property type="match status" value="1"/>
</dbReference>
<dbReference type="InterPro" id="IPR006565">
    <property type="entry name" value="BTP"/>
</dbReference>
<dbReference type="InterPro" id="IPR009072">
    <property type="entry name" value="Histone-fold"/>
</dbReference>
<proteinExistence type="inferred from homology"/>
<organism evidence="8 9">
    <name type="scientific">Plectus sambesii</name>
    <dbReference type="NCBI Taxonomy" id="2011161"/>
    <lineage>
        <taxon>Eukaryota</taxon>
        <taxon>Metazoa</taxon>
        <taxon>Ecdysozoa</taxon>
        <taxon>Nematoda</taxon>
        <taxon>Chromadorea</taxon>
        <taxon>Plectida</taxon>
        <taxon>Plectina</taxon>
        <taxon>Plectoidea</taxon>
        <taxon>Plectidae</taxon>
        <taxon>Plectus</taxon>
    </lineage>
</organism>
<keyword evidence="6" id="KW-0539">Nucleus</keyword>
<evidence type="ECO:0000313" key="9">
    <source>
        <dbReference type="WBParaSite" id="PSAMB.scaffold464size58969.g6004.t1"/>
    </source>
</evidence>
<dbReference type="PANTHER" id="PTHR46469:SF1">
    <property type="entry name" value="TRANSCRIPTION INITIATION FACTOR TFIID SUBUNIT 8"/>
    <property type="match status" value="1"/>
</dbReference>
<evidence type="ECO:0000259" key="7">
    <source>
        <dbReference type="SMART" id="SM00576"/>
    </source>
</evidence>
<dbReference type="SMART" id="SM00576">
    <property type="entry name" value="BTP"/>
    <property type="match status" value="1"/>
</dbReference>
<evidence type="ECO:0000256" key="3">
    <source>
        <dbReference type="ARBA" id="ARBA00017307"/>
    </source>
</evidence>
<dbReference type="CDD" id="cd22918">
    <property type="entry name" value="HFD_TAF8"/>
    <property type="match status" value="1"/>
</dbReference>
<dbReference type="AlphaFoldDB" id="A0A914WN44"/>
<dbReference type="InterPro" id="IPR019473">
    <property type="entry name" value="TFIID_su8_C"/>
</dbReference>
<dbReference type="GO" id="GO:0006367">
    <property type="term" value="P:transcription initiation at RNA polymerase II promoter"/>
    <property type="evidence" value="ECO:0007669"/>
    <property type="project" value="TreeGrafter"/>
</dbReference>
<evidence type="ECO:0000256" key="2">
    <source>
        <dbReference type="ARBA" id="ARBA00008767"/>
    </source>
</evidence>
<keyword evidence="4" id="KW-0805">Transcription regulation</keyword>
<name>A0A914WN44_9BILA</name>
<evidence type="ECO:0000256" key="5">
    <source>
        <dbReference type="ARBA" id="ARBA00023163"/>
    </source>
</evidence>
<dbReference type="Gene3D" id="1.10.20.10">
    <property type="entry name" value="Histone, subunit A"/>
    <property type="match status" value="1"/>
</dbReference>
<keyword evidence="5" id="KW-0804">Transcription</keyword>
<evidence type="ECO:0000256" key="1">
    <source>
        <dbReference type="ARBA" id="ARBA00004123"/>
    </source>
</evidence>
<sequence>MSADAVYSKSMRQATAALCKNAGFDSVDQDTLGLLVEMITSYTVELAHSSKQLAEGAGRTAPNPGDVILALIEMGGNVSQLPDYLKHSAAGSIVIPAPKPQTATSTVDALRIGKAKPHAAHIPDFLPPFPDPHTYIKTDVSGDPDSSYQKVRELAAAQRRNVDNALKNLMLSTSKSVPLFREYEESVRQAAKAEIARERGQQKTIDPTDPALIETENAKVRRKVPAYCQLLDPTTESRPYLSALISEDFEEEHSPDQEQFAIDNVYLRSPKIPAQPMEFD</sequence>
<reference evidence="9" key="1">
    <citation type="submission" date="2022-11" db="UniProtKB">
        <authorList>
            <consortium name="WormBaseParasite"/>
        </authorList>
    </citation>
    <scope>IDENTIFICATION</scope>
</reference>
<dbReference type="WBParaSite" id="PSAMB.scaffold464size58969.g6004.t1">
    <property type="protein sequence ID" value="PSAMB.scaffold464size58969.g6004.t1"/>
    <property type="gene ID" value="PSAMB.scaffold464size58969.g6004"/>
</dbReference>
<keyword evidence="8" id="KW-1185">Reference proteome</keyword>
<accession>A0A914WN44</accession>
<protein>
    <recommendedName>
        <fullName evidence="3">Transcription initiation factor TFIID subunit 8</fullName>
    </recommendedName>
</protein>
<dbReference type="CDD" id="cd08049">
    <property type="entry name" value="TAF8"/>
    <property type="match status" value="1"/>
</dbReference>
<dbReference type="GO" id="GO:0005669">
    <property type="term" value="C:transcription factor TFIID complex"/>
    <property type="evidence" value="ECO:0007669"/>
    <property type="project" value="InterPro"/>
</dbReference>
<comment type="similarity">
    <text evidence="2">Belongs to the TAF8 family.</text>
</comment>